<evidence type="ECO:0000256" key="1">
    <source>
        <dbReference type="ARBA" id="ARBA00002689"/>
    </source>
</evidence>
<keyword evidence="6" id="KW-1133">Transmembrane helix</keyword>
<evidence type="ECO:0000256" key="7">
    <source>
        <dbReference type="ARBA" id="ARBA00023128"/>
    </source>
</evidence>
<dbReference type="Proteomes" id="UP001055439">
    <property type="component" value="Chromosome 7"/>
</dbReference>
<evidence type="ECO:0008006" key="11">
    <source>
        <dbReference type="Google" id="ProtNLM"/>
    </source>
</evidence>
<dbReference type="EMBL" id="CP097509">
    <property type="protein sequence ID" value="URE14880.1"/>
    <property type="molecule type" value="Genomic_DNA"/>
</dbReference>
<keyword evidence="7" id="KW-0496">Mitochondrion</keyword>
<evidence type="ECO:0000256" key="6">
    <source>
        <dbReference type="ARBA" id="ARBA00022989"/>
    </source>
</evidence>
<reference evidence="9" key="1">
    <citation type="submission" date="2022-05" db="EMBL/GenBank/DDBJ databases">
        <title>The Musa troglodytarum L. genome provides insights into the mechanism of non-climacteric behaviour and enrichment of carotenoids.</title>
        <authorList>
            <person name="Wang J."/>
        </authorList>
    </citation>
    <scope>NUCLEOTIDE SEQUENCE</scope>
    <source>
        <tissue evidence="9">Leaf</tissue>
    </source>
</reference>
<keyword evidence="8" id="KW-0472">Membrane</keyword>
<dbReference type="PANTHER" id="PTHR21304:SF0">
    <property type="entry name" value="MICOS COMPLEX SUBUNIT MIC10"/>
    <property type="match status" value="1"/>
</dbReference>
<evidence type="ECO:0000313" key="10">
    <source>
        <dbReference type="Proteomes" id="UP001055439"/>
    </source>
</evidence>
<dbReference type="GO" id="GO:0061617">
    <property type="term" value="C:MICOS complex"/>
    <property type="evidence" value="ECO:0007669"/>
    <property type="project" value="InterPro"/>
</dbReference>
<evidence type="ECO:0000256" key="3">
    <source>
        <dbReference type="ARBA" id="ARBA00006792"/>
    </source>
</evidence>
<evidence type="ECO:0000256" key="4">
    <source>
        <dbReference type="ARBA" id="ARBA00022692"/>
    </source>
</evidence>
<dbReference type="AlphaFoldDB" id="A0A9E7GHS4"/>
<sequence length="191" mass="20931">MAEEAAGGGGSVSVSEKKDAPSIRRYDLDPKLDACLDLSIRRLVYSSVAGASAALLFFRSRTTRWASVAFGAGVGIGAAYTECSYILNGSSPKRPQRISPFLSLSQRSSSDDCTQRKQRRNPPVVDKNWSIVDQCPELIQCGDFVTSHFREFVLDFNPRINWIGSSLWLLLEPINGTWSSSDPSSVDGILH</sequence>
<comment type="similarity">
    <text evidence="3">Belongs to the MICOS complex subunit Mic10 family.</text>
</comment>
<evidence type="ECO:0000256" key="8">
    <source>
        <dbReference type="ARBA" id="ARBA00023136"/>
    </source>
</evidence>
<evidence type="ECO:0000256" key="2">
    <source>
        <dbReference type="ARBA" id="ARBA00004434"/>
    </source>
</evidence>
<dbReference type="Pfam" id="PF04418">
    <property type="entry name" value="DUF543"/>
    <property type="match status" value="1"/>
</dbReference>
<name>A0A9E7GHS4_9LILI</name>
<keyword evidence="5" id="KW-0999">Mitochondrion inner membrane</keyword>
<proteinExistence type="inferred from homology"/>
<dbReference type="OrthoDB" id="1916310at2759"/>
<dbReference type="InterPro" id="IPR007512">
    <property type="entry name" value="Mic10"/>
</dbReference>
<evidence type="ECO:0000313" key="9">
    <source>
        <dbReference type="EMBL" id="URE14880.1"/>
    </source>
</evidence>
<dbReference type="PANTHER" id="PTHR21304">
    <property type="entry name" value="MICOS COMPLEX SUBUNIT MIC10"/>
    <property type="match status" value="1"/>
</dbReference>
<evidence type="ECO:0000256" key="5">
    <source>
        <dbReference type="ARBA" id="ARBA00022792"/>
    </source>
</evidence>
<comment type="function">
    <text evidence="1">Component of the MICOS complex, a large protein complex of the mitochondrial inner membrane that plays crucial roles in the maintenance of crista junctions, inner membrane architecture, and formation of contact sites to the outer membrane.</text>
</comment>
<gene>
    <name evidence="9" type="ORF">MUK42_12142</name>
</gene>
<comment type="subcellular location">
    <subcellularLocation>
        <location evidence="2">Mitochondrion inner membrane</location>
        <topology evidence="2">Single-pass membrane protein</topology>
    </subcellularLocation>
</comment>
<keyword evidence="4" id="KW-0812">Transmembrane</keyword>
<keyword evidence="10" id="KW-1185">Reference proteome</keyword>
<accession>A0A9E7GHS4</accession>
<protein>
    <recommendedName>
        <fullName evidence="11">MICOS complex subunit MIC10</fullName>
    </recommendedName>
</protein>
<organism evidence="9 10">
    <name type="scientific">Musa troglodytarum</name>
    <name type="common">fe'i banana</name>
    <dbReference type="NCBI Taxonomy" id="320322"/>
    <lineage>
        <taxon>Eukaryota</taxon>
        <taxon>Viridiplantae</taxon>
        <taxon>Streptophyta</taxon>
        <taxon>Embryophyta</taxon>
        <taxon>Tracheophyta</taxon>
        <taxon>Spermatophyta</taxon>
        <taxon>Magnoliopsida</taxon>
        <taxon>Liliopsida</taxon>
        <taxon>Zingiberales</taxon>
        <taxon>Musaceae</taxon>
        <taxon>Musa</taxon>
    </lineage>
</organism>